<feature type="transmembrane region" description="Helical" evidence="1">
    <location>
        <begin position="14"/>
        <end position="39"/>
    </location>
</feature>
<dbReference type="Proteomes" id="UP000797356">
    <property type="component" value="Chromosome 4"/>
</dbReference>
<proteinExistence type="predicted"/>
<comment type="caution">
    <text evidence="2">The sequence shown here is derived from an EMBL/GenBank/DDBJ whole genome shotgun (WGS) entry which is preliminary data.</text>
</comment>
<keyword evidence="1" id="KW-0472">Membrane</keyword>
<accession>A0A8K0I733</accession>
<feature type="transmembrane region" description="Helical" evidence="1">
    <location>
        <begin position="59"/>
        <end position="83"/>
    </location>
</feature>
<name>A0A8K0I733_COCNU</name>
<reference evidence="2" key="2">
    <citation type="submission" date="2019-07" db="EMBL/GenBank/DDBJ databases">
        <authorList>
            <person name="Yang Y."/>
            <person name="Bocs S."/>
            <person name="Baudouin L."/>
        </authorList>
    </citation>
    <scope>NUCLEOTIDE SEQUENCE</scope>
    <source>
        <tissue evidence="2">Spear leaf of Hainan Tall coconut</tissue>
    </source>
</reference>
<keyword evidence="1" id="KW-1133">Transmembrane helix</keyword>
<evidence type="ECO:0000313" key="2">
    <source>
        <dbReference type="EMBL" id="KAG1339101.1"/>
    </source>
</evidence>
<dbReference type="EMBL" id="CM017875">
    <property type="protein sequence ID" value="KAG1339101.1"/>
    <property type="molecule type" value="Genomic_DNA"/>
</dbReference>
<reference evidence="2" key="1">
    <citation type="journal article" date="2017" name="Gigascience">
        <title>The genome draft of coconut (Cocos nucifera).</title>
        <authorList>
            <person name="Xiao Y."/>
            <person name="Xu P."/>
            <person name="Fan H."/>
            <person name="Baudouin L."/>
            <person name="Xia W."/>
            <person name="Bocs S."/>
            <person name="Xu J."/>
            <person name="Li Q."/>
            <person name="Guo A."/>
            <person name="Zhou L."/>
            <person name="Li J."/>
            <person name="Wu Y."/>
            <person name="Ma Z."/>
            <person name="Armero A."/>
            <person name="Issali A.E."/>
            <person name="Liu N."/>
            <person name="Peng M."/>
            <person name="Yang Y."/>
        </authorList>
    </citation>
    <scope>NUCLEOTIDE SEQUENCE</scope>
    <source>
        <tissue evidence="2">Spear leaf of Hainan Tall coconut</tissue>
    </source>
</reference>
<protein>
    <submittedName>
        <fullName evidence="2">Uncharacterized protein</fullName>
    </submittedName>
</protein>
<organism evidence="2 3">
    <name type="scientific">Cocos nucifera</name>
    <name type="common">Coconut palm</name>
    <dbReference type="NCBI Taxonomy" id="13894"/>
    <lineage>
        <taxon>Eukaryota</taxon>
        <taxon>Viridiplantae</taxon>
        <taxon>Streptophyta</taxon>
        <taxon>Embryophyta</taxon>
        <taxon>Tracheophyta</taxon>
        <taxon>Spermatophyta</taxon>
        <taxon>Magnoliopsida</taxon>
        <taxon>Liliopsida</taxon>
        <taxon>Arecaceae</taxon>
        <taxon>Arecoideae</taxon>
        <taxon>Cocoseae</taxon>
        <taxon>Attaleinae</taxon>
        <taxon>Cocos</taxon>
    </lineage>
</organism>
<keyword evidence="3" id="KW-1185">Reference proteome</keyword>
<evidence type="ECO:0000256" key="1">
    <source>
        <dbReference type="SAM" id="Phobius"/>
    </source>
</evidence>
<keyword evidence="1" id="KW-0812">Transmembrane</keyword>
<sequence length="164" mass="18170">MEPHQPPKTNVSRILTLFIVCFTLLVSLVGFTCFLATYIPLSHHQVHGEEALFLYKTINWIGIVLMPLPFALVLILLLFLVFLRCTGQASDASPASTSESATDEAGNTLGSGSKMVSHAANQMSWDGIDPAPPDYDQMNELMLAFRLEKERALSEAEYDGMYRT</sequence>
<evidence type="ECO:0000313" key="3">
    <source>
        <dbReference type="Proteomes" id="UP000797356"/>
    </source>
</evidence>
<dbReference type="AlphaFoldDB" id="A0A8K0I733"/>
<gene>
    <name evidence="2" type="ORF">COCNU_04G014070</name>
</gene>